<dbReference type="InterPro" id="IPR010427">
    <property type="entry name" value="DUF1023"/>
</dbReference>
<dbReference type="InterPro" id="IPR029058">
    <property type="entry name" value="AB_hydrolase_fold"/>
</dbReference>
<comment type="caution">
    <text evidence="3">The sequence shown here is derived from an EMBL/GenBank/DDBJ whole genome shotgun (WGS) entry which is preliminary data.</text>
</comment>
<gene>
    <name evidence="3" type="ORF">HEB94_006929</name>
</gene>
<proteinExistence type="predicted"/>
<evidence type="ECO:0000313" key="3">
    <source>
        <dbReference type="EMBL" id="MBE1610081.1"/>
    </source>
</evidence>
<name>A0A927RMD5_9ACTN</name>
<accession>A0A927RMD5</accession>
<dbReference type="SUPFAM" id="SSF53474">
    <property type="entry name" value="alpha/beta-Hydrolases"/>
    <property type="match status" value="1"/>
</dbReference>
<reference evidence="3" key="1">
    <citation type="submission" date="2020-10" db="EMBL/GenBank/DDBJ databases">
        <title>Sequencing the genomes of 1000 actinobacteria strains.</title>
        <authorList>
            <person name="Klenk H.-P."/>
        </authorList>
    </citation>
    <scope>NUCLEOTIDE SEQUENCE</scope>
    <source>
        <strain evidence="3">DSM 45354</strain>
    </source>
</reference>
<organism evidence="3 4">
    <name type="scientific">Actinopolymorpha pittospori</name>
    <dbReference type="NCBI Taxonomy" id="648752"/>
    <lineage>
        <taxon>Bacteria</taxon>
        <taxon>Bacillati</taxon>
        <taxon>Actinomycetota</taxon>
        <taxon>Actinomycetes</taxon>
        <taxon>Propionibacteriales</taxon>
        <taxon>Actinopolymorphaceae</taxon>
        <taxon>Actinopolymorpha</taxon>
    </lineage>
</organism>
<feature type="domain" description="DUF1023" evidence="2">
    <location>
        <begin position="98"/>
        <end position="263"/>
    </location>
</feature>
<evidence type="ECO:0000313" key="4">
    <source>
        <dbReference type="Proteomes" id="UP000638648"/>
    </source>
</evidence>
<feature type="signal peptide" evidence="1">
    <location>
        <begin position="1"/>
        <end position="30"/>
    </location>
</feature>
<evidence type="ECO:0000256" key="1">
    <source>
        <dbReference type="SAM" id="SignalP"/>
    </source>
</evidence>
<dbReference type="Proteomes" id="UP000638648">
    <property type="component" value="Unassembled WGS sequence"/>
</dbReference>
<keyword evidence="4" id="KW-1185">Reference proteome</keyword>
<dbReference type="Pfam" id="PF06259">
    <property type="entry name" value="Abhydrolase_8"/>
    <property type="match status" value="1"/>
</dbReference>
<dbReference type="EMBL" id="JADBEM010000001">
    <property type="protein sequence ID" value="MBE1610081.1"/>
    <property type="molecule type" value="Genomic_DNA"/>
</dbReference>
<evidence type="ECO:0000259" key="2">
    <source>
        <dbReference type="Pfam" id="PF06259"/>
    </source>
</evidence>
<protein>
    <submittedName>
        <fullName evidence="3">Outer membrane murein-binding lipoprotein Lpp</fullName>
    </submittedName>
</protein>
<keyword evidence="3" id="KW-0449">Lipoprotein</keyword>
<dbReference type="AlphaFoldDB" id="A0A927RMD5"/>
<dbReference type="Gene3D" id="3.40.50.1820">
    <property type="entry name" value="alpha/beta hydrolase"/>
    <property type="match status" value="1"/>
</dbReference>
<keyword evidence="1" id="KW-0732">Signal</keyword>
<feature type="chain" id="PRO_5038614836" evidence="1">
    <location>
        <begin position="31"/>
        <end position="326"/>
    </location>
</feature>
<dbReference type="RefSeq" id="WP_192753504.1">
    <property type="nucleotide sequence ID" value="NZ_BAABJL010000217.1"/>
</dbReference>
<sequence length="326" mass="33389">MASRLFSRLRHTLLAALVAGSVAVPVSGMARPASVPAPAPTQVTPLRAATVAALAERYDVAREDIRAAERTATADDDPARAAALRAMEDPARHFLTFDGRDGGRTAEVVGDLATADHVAVLVPGADTSLDTYERFRAGAVALQHQLGARAAVVAWLGYETPGTVSVEILTSGRAVDAAPGLRRFVTEIAAARPSATISLLCHSYGTVVCARAVSGLRVGNVADVVLFGSPGTGYDDVAALHTSAEVWAGRGASDWIADVPHVQLFGTLGFGADPVSRGFGARIFPAGEGGHGDYLTPGSTSLRNLARIVAGQTPAAGPVSAGGPRA</sequence>